<dbReference type="AlphaFoldDB" id="A0A0H4WPD9"/>
<evidence type="ECO:0000313" key="2">
    <source>
        <dbReference type="Proteomes" id="UP000009026"/>
    </source>
</evidence>
<sequence>MVPLPPVAVPPLMLDEVVPAVPLGVVPAWVPLPPVAVPPLTLDEVVPAWVPLSPVAVPPLMLDEVVPAWVPLPPVAVSPLTSDEVVPAWVPLPPVAVSPLTSAEVAASVPLRSELEPVVVFVLASEKPEPPVPLPADGFVAPVAEGAYIPVPLVSPAMFEAAPGCHVPPVVASNGLLRVAPAGGAAAGSAPVLVSIVPIGVPPELLGVSWGGGVKLPGS</sequence>
<dbReference type="KEGG" id="mym:A176_000112"/>
<protein>
    <submittedName>
        <fullName evidence="1">Uncharacterized protein</fullName>
    </submittedName>
</protein>
<dbReference type="PATRIC" id="fig|1297742.4.peg.115"/>
<name>A0A0H4WPD9_9BACT</name>
<reference evidence="1 2" key="1">
    <citation type="journal article" date="2016" name="PLoS ONE">
        <title>Complete Genome Sequence and Comparative Genomics of a Novel Myxobacterium Myxococcus hansupus.</title>
        <authorList>
            <person name="Sharma G."/>
            <person name="Narwani T."/>
            <person name="Subramanian S."/>
        </authorList>
    </citation>
    <scope>NUCLEOTIDE SEQUENCE [LARGE SCALE GENOMIC DNA]</scope>
    <source>
        <strain evidence="2">mixupus</strain>
    </source>
</reference>
<dbReference type="Proteomes" id="UP000009026">
    <property type="component" value="Chromosome"/>
</dbReference>
<evidence type="ECO:0000313" key="1">
    <source>
        <dbReference type="EMBL" id="AKQ63200.1"/>
    </source>
</evidence>
<dbReference type="EMBL" id="CP012109">
    <property type="protein sequence ID" value="AKQ63200.1"/>
    <property type="molecule type" value="Genomic_DNA"/>
</dbReference>
<proteinExistence type="predicted"/>
<accession>A0A0H4WPD9</accession>
<organism evidence="1 2">
    <name type="scientific">Pseudomyxococcus hansupus</name>
    <dbReference type="NCBI Taxonomy" id="1297742"/>
    <lineage>
        <taxon>Bacteria</taxon>
        <taxon>Pseudomonadati</taxon>
        <taxon>Myxococcota</taxon>
        <taxon>Myxococcia</taxon>
        <taxon>Myxococcales</taxon>
        <taxon>Cystobacterineae</taxon>
        <taxon>Myxococcaceae</taxon>
        <taxon>Pseudomyxococcus</taxon>
    </lineage>
</organism>
<gene>
    <name evidence="1" type="ORF">A176_000112</name>
</gene>
<keyword evidence="2" id="KW-1185">Reference proteome</keyword>